<evidence type="ECO:0000256" key="2">
    <source>
        <dbReference type="SAM" id="Phobius"/>
    </source>
</evidence>
<evidence type="ECO:0000313" key="4">
    <source>
        <dbReference type="Proteomes" id="UP001501676"/>
    </source>
</evidence>
<evidence type="ECO:0008006" key="5">
    <source>
        <dbReference type="Google" id="ProtNLM"/>
    </source>
</evidence>
<dbReference type="Proteomes" id="UP001501676">
    <property type="component" value="Unassembled WGS sequence"/>
</dbReference>
<comment type="caution">
    <text evidence="3">The sequence shown here is derived from an EMBL/GenBank/DDBJ whole genome shotgun (WGS) entry which is preliminary data.</text>
</comment>
<keyword evidence="2" id="KW-0812">Transmembrane</keyword>
<accession>A0ABP6T8I6</accession>
<protein>
    <recommendedName>
        <fullName evidence="5">VCBS repeat-containing protein</fullName>
    </recommendedName>
</protein>
<sequence length="252" mass="27752">MNEDIEGHLRDLRAAPDAPYQGLGPAAARVRAAERRRHQRGAFVTGVMVLVIAVTGIVALGFERDTTHRIRPATPPSKESQVWPWYEDEQKATESPSAGSSASRVTSLGRIDWKNSVMNMPENTMCPHRRVQFTDGKASFGPWQYSILRFGGDPVYGDVNRDGHTDAIVVIECHGDADTGGPESRFVLAAFTGNAKGGPTPIGIVDEMQAYVDPVITLRDGGYYIFVDYNSPSDTMQRTYEWGTGKFTRIDD</sequence>
<feature type="compositionally biased region" description="Polar residues" evidence="1">
    <location>
        <begin position="93"/>
        <end position="106"/>
    </location>
</feature>
<feature type="transmembrane region" description="Helical" evidence="2">
    <location>
        <begin position="41"/>
        <end position="62"/>
    </location>
</feature>
<dbReference type="RefSeq" id="WP_345731921.1">
    <property type="nucleotide sequence ID" value="NZ_BAAAYN010000044.1"/>
</dbReference>
<evidence type="ECO:0000313" key="3">
    <source>
        <dbReference type="EMBL" id="GAA3394355.1"/>
    </source>
</evidence>
<dbReference type="EMBL" id="BAAAYN010000044">
    <property type="protein sequence ID" value="GAA3394355.1"/>
    <property type="molecule type" value="Genomic_DNA"/>
</dbReference>
<gene>
    <name evidence="3" type="ORF">GCM10020369_63450</name>
</gene>
<reference evidence="4" key="1">
    <citation type="journal article" date="2019" name="Int. J. Syst. Evol. Microbiol.">
        <title>The Global Catalogue of Microorganisms (GCM) 10K type strain sequencing project: providing services to taxonomists for standard genome sequencing and annotation.</title>
        <authorList>
            <consortium name="The Broad Institute Genomics Platform"/>
            <consortium name="The Broad Institute Genome Sequencing Center for Infectious Disease"/>
            <person name="Wu L."/>
            <person name="Ma J."/>
        </authorList>
    </citation>
    <scope>NUCLEOTIDE SEQUENCE [LARGE SCALE GENOMIC DNA]</scope>
    <source>
        <strain evidence="4">JCM 9458</strain>
    </source>
</reference>
<keyword evidence="2" id="KW-0472">Membrane</keyword>
<keyword evidence="4" id="KW-1185">Reference proteome</keyword>
<name>A0ABP6T8I6_9ACTN</name>
<proteinExistence type="predicted"/>
<feature type="region of interest" description="Disordered" evidence="1">
    <location>
        <begin position="68"/>
        <end position="106"/>
    </location>
</feature>
<evidence type="ECO:0000256" key="1">
    <source>
        <dbReference type="SAM" id="MobiDB-lite"/>
    </source>
</evidence>
<keyword evidence="2" id="KW-1133">Transmembrane helix</keyword>
<organism evidence="3 4">
    <name type="scientific">Cryptosporangium minutisporangium</name>
    <dbReference type="NCBI Taxonomy" id="113569"/>
    <lineage>
        <taxon>Bacteria</taxon>
        <taxon>Bacillati</taxon>
        <taxon>Actinomycetota</taxon>
        <taxon>Actinomycetes</taxon>
        <taxon>Cryptosporangiales</taxon>
        <taxon>Cryptosporangiaceae</taxon>
        <taxon>Cryptosporangium</taxon>
    </lineage>
</organism>